<feature type="signal peptide" evidence="1">
    <location>
        <begin position="1"/>
        <end position="22"/>
    </location>
</feature>
<dbReference type="Proteomes" id="UP001152888">
    <property type="component" value="Unassembled WGS sequence"/>
</dbReference>
<keyword evidence="1" id="KW-0732">Signal</keyword>
<comment type="caution">
    <text evidence="2">The sequence shown here is derived from an EMBL/GenBank/DDBJ whole genome shotgun (WGS) entry which is preliminary data.</text>
</comment>
<dbReference type="AlphaFoldDB" id="A0A9P0L9W9"/>
<dbReference type="OrthoDB" id="8194670at2759"/>
<dbReference type="GO" id="GO:0005549">
    <property type="term" value="F:odorant binding"/>
    <property type="evidence" value="ECO:0007669"/>
    <property type="project" value="InterPro"/>
</dbReference>
<gene>
    <name evidence="2" type="ORF">ACAOBT_LOCUS21019</name>
</gene>
<dbReference type="EMBL" id="CAKOFQ010007152">
    <property type="protein sequence ID" value="CAH1992674.1"/>
    <property type="molecule type" value="Genomic_DNA"/>
</dbReference>
<evidence type="ECO:0000313" key="3">
    <source>
        <dbReference type="Proteomes" id="UP001152888"/>
    </source>
</evidence>
<proteinExistence type="predicted"/>
<dbReference type="CDD" id="cd23992">
    <property type="entry name" value="PBP_GOBP"/>
    <property type="match status" value="1"/>
</dbReference>
<sequence length="157" mass="17990">MECIKIIYLVLAFIAVSESAPAVPVDLVPSENVDQYAEDMKHRYYIGLECLQNTRANIQSITKSIQSPLNPTQDDKYKDFLTCSFKKQGFQASNGKMQFDHLKDFLSRYYTMNDLKVIEECKSVMAKTHGEIAFESMKCIMRKLVNLVEKGDDNNDI</sequence>
<reference evidence="2" key="1">
    <citation type="submission" date="2022-03" db="EMBL/GenBank/DDBJ databases">
        <authorList>
            <person name="Sayadi A."/>
        </authorList>
    </citation>
    <scope>NUCLEOTIDE SEQUENCE</scope>
</reference>
<dbReference type="Pfam" id="PF01395">
    <property type="entry name" value="PBP_GOBP"/>
    <property type="match status" value="1"/>
</dbReference>
<organism evidence="2 3">
    <name type="scientific">Acanthoscelides obtectus</name>
    <name type="common">Bean weevil</name>
    <name type="synonym">Bruchus obtectus</name>
    <dbReference type="NCBI Taxonomy" id="200917"/>
    <lineage>
        <taxon>Eukaryota</taxon>
        <taxon>Metazoa</taxon>
        <taxon>Ecdysozoa</taxon>
        <taxon>Arthropoda</taxon>
        <taxon>Hexapoda</taxon>
        <taxon>Insecta</taxon>
        <taxon>Pterygota</taxon>
        <taxon>Neoptera</taxon>
        <taxon>Endopterygota</taxon>
        <taxon>Coleoptera</taxon>
        <taxon>Polyphaga</taxon>
        <taxon>Cucujiformia</taxon>
        <taxon>Chrysomeloidea</taxon>
        <taxon>Chrysomelidae</taxon>
        <taxon>Bruchinae</taxon>
        <taxon>Bruchini</taxon>
        <taxon>Acanthoscelides</taxon>
    </lineage>
</organism>
<dbReference type="Gene3D" id="1.10.238.20">
    <property type="entry name" value="Pheromone/general odorant binding protein domain"/>
    <property type="match status" value="1"/>
</dbReference>
<dbReference type="InterPro" id="IPR036728">
    <property type="entry name" value="PBP_GOBP_sf"/>
</dbReference>
<evidence type="ECO:0000256" key="1">
    <source>
        <dbReference type="SAM" id="SignalP"/>
    </source>
</evidence>
<accession>A0A9P0L9W9</accession>
<dbReference type="SUPFAM" id="SSF47565">
    <property type="entry name" value="Insect pheromone/odorant-binding proteins"/>
    <property type="match status" value="1"/>
</dbReference>
<feature type="chain" id="PRO_5040343113" evidence="1">
    <location>
        <begin position="23"/>
        <end position="157"/>
    </location>
</feature>
<protein>
    <submittedName>
        <fullName evidence="2">Uncharacterized protein</fullName>
    </submittedName>
</protein>
<keyword evidence="3" id="KW-1185">Reference proteome</keyword>
<evidence type="ECO:0000313" key="2">
    <source>
        <dbReference type="EMBL" id="CAH1992674.1"/>
    </source>
</evidence>
<name>A0A9P0L9W9_ACAOB</name>
<dbReference type="InterPro" id="IPR006170">
    <property type="entry name" value="PBP/GOBP"/>
</dbReference>